<protein>
    <submittedName>
        <fullName evidence="1">Uncharacterized protein</fullName>
    </submittedName>
</protein>
<gene>
    <name evidence="1" type="ORF">C5N92_00530</name>
</gene>
<dbReference type="OrthoDB" id="5684261at2"/>
<reference evidence="2" key="1">
    <citation type="submission" date="2018-02" db="EMBL/GenBank/DDBJ databases">
        <title>Glaesserella australis sp. nov., isolated from the lungs of pigs.</title>
        <authorList>
            <person name="Turni C."/>
            <person name="Christensen H."/>
        </authorList>
    </citation>
    <scope>NUCLEOTIDE SEQUENCE [LARGE SCALE GENOMIC DNA]</scope>
    <source>
        <strain evidence="2">HS4635</strain>
    </source>
</reference>
<evidence type="ECO:0000313" key="1">
    <source>
        <dbReference type="EMBL" id="RAL19894.1"/>
    </source>
</evidence>
<dbReference type="AlphaFoldDB" id="A0A328C5W4"/>
<organism evidence="1 2">
    <name type="scientific">Glaesserella australis</name>
    <dbReference type="NCBI Taxonomy" id="2094024"/>
    <lineage>
        <taxon>Bacteria</taxon>
        <taxon>Pseudomonadati</taxon>
        <taxon>Pseudomonadota</taxon>
        <taxon>Gammaproteobacteria</taxon>
        <taxon>Pasteurellales</taxon>
        <taxon>Pasteurellaceae</taxon>
        <taxon>Glaesserella</taxon>
    </lineage>
</organism>
<proteinExistence type="predicted"/>
<dbReference type="Proteomes" id="UP000248689">
    <property type="component" value="Unassembled WGS sequence"/>
</dbReference>
<dbReference type="EMBL" id="PTPX01000001">
    <property type="protein sequence ID" value="RAL19894.1"/>
    <property type="molecule type" value="Genomic_DNA"/>
</dbReference>
<sequence>MAFSKFGKYIFPVIATAFSIDVLVPSISPLQLVPTFQKEIECDDYVVEETVRRFINEGIRAQNVQANKLAQFFVGHATQGLDRSNPLWDMFGRAMEGAGSIAEGTTRMQNYIAFSSFESKEISDNNGVKKCRIMANSIGNRLSGSADYTTHNYIVSINGNQVSVD</sequence>
<dbReference type="RefSeq" id="WP_111748936.1">
    <property type="nucleotide sequence ID" value="NZ_PTPX01000001.1"/>
</dbReference>
<comment type="caution">
    <text evidence="1">The sequence shown here is derived from an EMBL/GenBank/DDBJ whole genome shotgun (WGS) entry which is preliminary data.</text>
</comment>
<accession>A0A328C5W4</accession>
<evidence type="ECO:0000313" key="2">
    <source>
        <dbReference type="Proteomes" id="UP000248689"/>
    </source>
</evidence>
<keyword evidence="2" id="KW-1185">Reference proteome</keyword>
<name>A0A328C5W4_9PAST</name>